<gene>
    <name evidence="1" type="ORF">BJ138DRAFT_1128806</name>
</gene>
<sequence length="518" mass="57365">MNNGQQHDLQASRLPPELLELVFGELDIPSLLNCKKVCRLFCAIISKNTGLQYATELFAAGMDDGPHSSADKPVRLSALQSHQHCWDTMKWDPTAGSINMEDGNAWELCGGVLCQNISGGGVSCFQLPSQFKGIEAKRWIVPNPGFSVRDFTMDPSQDLLMLLEVNGELPEQTVIGIHLRNLSDGAPHPLANGALITHSPGMEGNFRFALQICGRRIGVLIADEALQSDSDQELLVWDWRTGQLELFIRGHELQSFSFATEDLIIVAVISSDDEELQSFSLAVLSVSQSPNTATSINDLDYICALQYPTVNVDIQSVIIRSEPAPGWVPHASLAVPFFSSLKNRLFVLTTVFDVSNNTGSNTAVLFIPLSTILSQVQAAAGPSRSVIPWSSWGPHGTRMIARRPSETWVCYSFGMKFIQMLPWVQQRRARIYDFNQYARTSTPVDGTQDGKPTWKKLAKSQKINEQMPIFQDDIITYLPGRVAEVHLPSSSTYEAVMLSEDNIVAVSSTLRRYTYLPM</sequence>
<reference evidence="1" key="1">
    <citation type="journal article" date="2021" name="New Phytol.">
        <title>Evolutionary innovations through gain and loss of genes in the ectomycorrhizal Boletales.</title>
        <authorList>
            <person name="Wu G."/>
            <person name="Miyauchi S."/>
            <person name="Morin E."/>
            <person name="Kuo A."/>
            <person name="Drula E."/>
            <person name="Varga T."/>
            <person name="Kohler A."/>
            <person name="Feng B."/>
            <person name="Cao Y."/>
            <person name="Lipzen A."/>
            <person name="Daum C."/>
            <person name="Hundley H."/>
            <person name="Pangilinan J."/>
            <person name="Johnson J."/>
            <person name="Barry K."/>
            <person name="LaButti K."/>
            <person name="Ng V."/>
            <person name="Ahrendt S."/>
            <person name="Min B."/>
            <person name="Choi I.G."/>
            <person name="Park H."/>
            <person name="Plett J.M."/>
            <person name="Magnuson J."/>
            <person name="Spatafora J.W."/>
            <person name="Nagy L.G."/>
            <person name="Henrissat B."/>
            <person name="Grigoriev I.V."/>
            <person name="Yang Z.L."/>
            <person name="Xu J."/>
            <person name="Martin F.M."/>
        </authorList>
    </citation>
    <scope>NUCLEOTIDE SEQUENCE</scope>
    <source>
        <strain evidence="1">ATCC 28755</strain>
    </source>
</reference>
<dbReference type="Proteomes" id="UP000790377">
    <property type="component" value="Unassembled WGS sequence"/>
</dbReference>
<organism evidence="1 2">
    <name type="scientific">Hygrophoropsis aurantiaca</name>
    <dbReference type="NCBI Taxonomy" id="72124"/>
    <lineage>
        <taxon>Eukaryota</taxon>
        <taxon>Fungi</taxon>
        <taxon>Dikarya</taxon>
        <taxon>Basidiomycota</taxon>
        <taxon>Agaricomycotina</taxon>
        <taxon>Agaricomycetes</taxon>
        <taxon>Agaricomycetidae</taxon>
        <taxon>Boletales</taxon>
        <taxon>Coniophorineae</taxon>
        <taxon>Hygrophoropsidaceae</taxon>
        <taxon>Hygrophoropsis</taxon>
    </lineage>
</organism>
<evidence type="ECO:0000313" key="1">
    <source>
        <dbReference type="EMBL" id="KAH7907929.1"/>
    </source>
</evidence>
<name>A0ACB8A389_9AGAM</name>
<keyword evidence="2" id="KW-1185">Reference proteome</keyword>
<proteinExistence type="predicted"/>
<comment type="caution">
    <text evidence="1">The sequence shown here is derived from an EMBL/GenBank/DDBJ whole genome shotgun (WGS) entry which is preliminary data.</text>
</comment>
<accession>A0ACB8A389</accession>
<evidence type="ECO:0000313" key="2">
    <source>
        <dbReference type="Proteomes" id="UP000790377"/>
    </source>
</evidence>
<dbReference type="EMBL" id="MU267858">
    <property type="protein sequence ID" value="KAH7907929.1"/>
    <property type="molecule type" value="Genomic_DNA"/>
</dbReference>
<protein>
    <submittedName>
        <fullName evidence="1">Uncharacterized protein</fullName>
    </submittedName>
</protein>